<dbReference type="Gene3D" id="1.10.1300.10">
    <property type="entry name" value="3'5'-cyclic nucleotide phosphodiesterase, catalytic domain"/>
    <property type="match status" value="1"/>
</dbReference>
<evidence type="ECO:0000256" key="1">
    <source>
        <dbReference type="SAM" id="MobiDB-lite"/>
    </source>
</evidence>
<dbReference type="OrthoDB" id="346746at2759"/>
<feature type="domain" description="PDEase" evidence="2">
    <location>
        <begin position="83"/>
        <end position="203"/>
    </location>
</feature>
<protein>
    <recommendedName>
        <fullName evidence="2">PDEase domain-containing protein</fullName>
    </recommendedName>
</protein>
<dbReference type="PROSITE" id="PS51845">
    <property type="entry name" value="PDEASE_I_2"/>
    <property type="match status" value="1"/>
</dbReference>
<keyword evidence="4" id="KW-1185">Reference proteome</keyword>
<accession>U6GRH7</accession>
<reference evidence="3" key="1">
    <citation type="submission" date="2013-10" db="EMBL/GenBank/DDBJ databases">
        <title>Genomic analysis of the causative agents of coccidiosis in chickens.</title>
        <authorList>
            <person name="Reid A.J."/>
            <person name="Blake D."/>
            <person name="Billington K."/>
            <person name="Browne H."/>
            <person name="Dunn M."/>
            <person name="Hung S."/>
            <person name="Kawahara F."/>
            <person name="Miranda-Saavedra D."/>
            <person name="Mourier T."/>
            <person name="Nagra H."/>
            <person name="Otto T.D."/>
            <person name="Rawlings N."/>
            <person name="Sanchez A."/>
            <person name="Sanders M."/>
            <person name="Subramaniam C."/>
            <person name="Tay Y."/>
            <person name="Dear P."/>
            <person name="Doerig C."/>
            <person name="Gruber A."/>
            <person name="Parkinson J."/>
            <person name="Shirley M."/>
            <person name="Wan K.L."/>
            <person name="Berriman M."/>
            <person name="Tomley F."/>
            <person name="Pain A."/>
        </authorList>
    </citation>
    <scope>NUCLEOTIDE SEQUENCE [LARGE SCALE GENOMIC DNA]</scope>
    <source>
        <strain evidence="3">Houghton</strain>
    </source>
</reference>
<dbReference type="GeneID" id="25274845"/>
<dbReference type="InterPro" id="IPR036971">
    <property type="entry name" value="PDEase_catalytic_dom_sf"/>
</dbReference>
<dbReference type="RefSeq" id="XP_013247902.1">
    <property type="nucleotide sequence ID" value="XM_013392448.1"/>
</dbReference>
<feature type="non-terminal residue" evidence="3">
    <location>
        <position position="1"/>
    </location>
</feature>
<feature type="compositionally biased region" description="Basic and acidic residues" evidence="1">
    <location>
        <begin position="34"/>
        <end position="49"/>
    </location>
</feature>
<dbReference type="EMBL" id="HG672839">
    <property type="protein sequence ID" value="CDI82856.1"/>
    <property type="molecule type" value="Genomic_DNA"/>
</dbReference>
<name>U6GRH7_EIMAC</name>
<organism evidence="3 4">
    <name type="scientific">Eimeria acervulina</name>
    <name type="common">Coccidian parasite</name>
    <dbReference type="NCBI Taxonomy" id="5801"/>
    <lineage>
        <taxon>Eukaryota</taxon>
        <taxon>Sar</taxon>
        <taxon>Alveolata</taxon>
        <taxon>Apicomplexa</taxon>
        <taxon>Conoidasida</taxon>
        <taxon>Coccidia</taxon>
        <taxon>Eucoccidiorida</taxon>
        <taxon>Eimeriorina</taxon>
        <taxon>Eimeriidae</taxon>
        <taxon>Eimeria</taxon>
    </lineage>
</organism>
<evidence type="ECO:0000313" key="3">
    <source>
        <dbReference type="EMBL" id="CDI82856.1"/>
    </source>
</evidence>
<dbReference type="GO" id="GO:0007165">
    <property type="term" value="P:signal transduction"/>
    <property type="evidence" value="ECO:0007669"/>
    <property type="project" value="InterPro"/>
</dbReference>
<dbReference type="GO" id="GO:0004114">
    <property type="term" value="F:3',5'-cyclic-nucleotide phosphodiesterase activity"/>
    <property type="evidence" value="ECO:0007669"/>
    <property type="project" value="InterPro"/>
</dbReference>
<evidence type="ECO:0000313" key="4">
    <source>
        <dbReference type="Proteomes" id="UP000018050"/>
    </source>
</evidence>
<dbReference type="InterPro" id="IPR002073">
    <property type="entry name" value="PDEase_catalytic_dom"/>
</dbReference>
<dbReference type="SUPFAM" id="SSF109604">
    <property type="entry name" value="HD-domain/PDEase-like"/>
    <property type="match status" value="1"/>
</dbReference>
<dbReference type="VEuPathDB" id="ToxoDB:EAH_00067750"/>
<sequence length="203" mass="23337">CGLQRARERPLSASRRLASLVDVSLELEEYYREMRESKKQTKKAAETLKKKNSKKKQKENKSLSHILSRDPVWWMCSTASLKVRIPPNHVIQSQFNLASVSSFDVKAYTMHDLLDWDFHVLSLPEPEAVRLCRDLLVYYAERAALGIRGEIIMNFCGALHANYLPNPYHNFYHALNVVQGLWFCSVSSFDEGVASNVLGFKRM</sequence>
<dbReference type="Proteomes" id="UP000018050">
    <property type="component" value="Unassembled WGS sequence"/>
</dbReference>
<gene>
    <name evidence="3" type="ORF">EAH_00067750</name>
</gene>
<evidence type="ECO:0000259" key="2">
    <source>
        <dbReference type="PROSITE" id="PS51845"/>
    </source>
</evidence>
<feature type="region of interest" description="Disordered" evidence="1">
    <location>
        <begin position="34"/>
        <end position="63"/>
    </location>
</feature>
<reference evidence="3" key="2">
    <citation type="submission" date="2013-10" db="EMBL/GenBank/DDBJ databases">
        <authorList>
            <person name="Aslett M."/>
        </authorList>
    </citation>
    <scope>NUCLEOTIDE SEQUENCE [LARGE SCALE GENOMIC DNA]</scope>
    <source>
        <strain evidence="3">Houghton</strain>
    </source>
</reference>
<dbReference type="AlphaFoldDB" id="U6GRH7"/>
<proteinExistence type="predicted"/>